<dbReference type="AlphaFoldDB" id="A0A4Z0Z1S4"/>
<dbReference type="EMBL" id="SKBN01000061">
    <property type="protein sequence ID" value="TGJ84693.1"/>
    <property type="molecule type" value="Genomic_DNA"/>
</dbReference>
<proteinExistence type="predicted"/>
<sequence length="109" mass="12321">MSQGPSTSSIKKDAHAKMADDDYHEAWELSRIPDNWNPELESMETAERNMLDYYEELDAQYTKRRATIPFLSRKLGIEKLKAGNFGQALRRLSTMPGEIGADATGLKTL</sequence>
<keyword evidence="2" id="KW-1185">Reference proteome</keyword>
<organism evidence="1 2">
    <name type="scientific">Xylaria hypoxylon</name>
    <dbReference type="NCBI Taxonomy" id="37992"/>
    <lineage>
        <taxon>Eukaryota</taxon>
        <taxon>Fungi</taxon>
        <taxon>Dikarya</taxon>
        <taxon>Ascomycota</taxon>
        <taxon>Pezizomycotina</taxon>
        <taxon>Sordariomycetes</taxon>
        <taxon>Xylariomycetidae</taxon>
        <taxon>Xylariales</taxon>
        <taxon>Xylariaceae</taxon>
        <taxon>Xylaria</taxon>
    </lineage>
</organism>
<name>A0A4Z0Z1S4_9PEZI</name>
<evidence type="ECO:0000313" key="1">
    <source>
        <dbReference type="EMBL" id="TGJ84693.1"/>
    </source>
</evidence>
<reference evidence="1 2" key="1">
    <citation type="submission" date="2019-03" db="EMBL/GenBank/DDBJ databases">
        <title>Draft genome sequence of Xylaria hypoxylon DSM 108379, a ubiquitous saprotrophic-parasitic fungi on hardwood.</title>
        <authorList>
            <person name="Buettner E."/>
            <person name="Leonhardt S."/>
            <person name="Gebauer A.M."/>
            <person name="Liers C."/>
            <person name="Hofrichter M."/>
            <person name="Kellner H."/>
        </authorList>
    </citation>
    <scope>NUCLEOTIDE SEQUENCE [LARGE SCALE GENOMIC DNA]</scope>
    <source>
        <strain evidence="1 2">DSM 108379</strain>
    </source>
</reference>
<comment type="caution">
    <text evidence="1">The sequence shown here is derived from an EMBL/GenBank/DDBJ whole genome shotgun (WGS) entry which is preliminary data.</text>
</comment>
<evidence type="ECO:0000313" key="2">
    <source>
        <dbReference type="Proteomes" id="UP000297716"/>
    </source>
</evidence>
<gene>
    <name evidence="1" type="ORF">E0Z10_g4072</name>
</gene>
<protein>
    <submittedName>
        <fullName evidence="1">Uncharacterized protein</fullName>
    </submittedName>
</protein>
<accession>A0A4Z0Z1S4</accession>
<dbReference type="Proteomes" id="UP000297716">
    <property type="component" value="Unassembled WGS sequence"/>
</dbReference>